<gene>
    <name evidence="2" type="ORF">MESS2_1480125</name>
</gene>
<evidence type="ECO:0000313" key="3">
    <source>
        <dbReference type="Proteomes" id="UP000012062"/>
    </source>
</evidence>
<name>M5EJZ5_9HYPH</name>
<dbReference type="EMBL" id="CAUM01000055">
    <property type="protein sequence ID" value="CCV05079.1"/>
    <property type="molecule type" value="Genomic_DNA"/>
</dbReference>
<reference evidence="2 3" key="1">
    <citation type="submission" date="2013-02" db="EMBL/GenBank/DDBJ databases">
        <authorList>
            <person name="Genoscope - CEA"/>
        </authorList>
    </citation>
    <scope>NUCLEOTIDE SEQUENCE [LARGE SCALE GENOMIC DNA]</scope>
    <source>
        <strain evidence="2 3">STM 2683</strain>
    </source>
</reference>
<dbReference type="PANTHER" id="PTHR41521:SF4">
    <property type="entry name" value="BLR0684 PROTEIN"/>
    <property type="match status" value="1"/>
</dbReference>
<dbReference type="PANTHER" id="PTHR41521">
    <property type="match status" value="1"/>
</dbReference>
<evidence type="ECO:0000259" key="1">
    <source>
        <dbReference type="Pfam" id="PF07045"/>
    </source>
</evidence>
<dbReference type="InterPro" id="IPR011008">
    <property type="entry name" value="Dimeric_a/b-barrel"/>
</dbReference>
<dbReference type="Proteomes" id="UP000012062">
    <property type="component" value="Unassembled WGS sequence"/>
</dbReference>
<organism evidence="2 3">
    <name type="scientific">Mesorhizobium metallidurans STM 2683</name>
    <dbReference type="NCBI Taxonomy" id="1297569"/>
    <lineage>
        <taxon>Bacteria</taxon>
        <taxon>Pseudomonadati</taxon>
        <taxon>Pseudomonadota</taxon>
        <taxon>Alphaproteobacteria</taxon>
        <taxon>Hyphomicrobiales</taxon>
        <taxon>Phyllobacteriaceae</taxon>
        <taxon>Mesorhizobium</taxon>
    </lineage>
</organism>
<accession>M5EJZ5</accession>
<keyword evidence="3" id="KW-1185">Reference proteome</keyword>
<evidence type="ECO:0000313" key="2">
    <source>
        <dbReference type="EMBL" id="CCV05079.1"/>
    </source>
</evidence>
<dbReference type="eggNOG" id="COG5470">
    <property type="taxonomic scope" value="Bacteria"/>
</dbReference>
<dbReference type="InterPro" id="IPR010753">
    <property type="entry name" value="DUF1330"/>
</dbReference>
<proteinExistence type="predicted"/>
<dbReference type="AlphaFoldDB" id="M5EJZ5"/>
<dbReference type="SUPFAM" id="SSF54909">
    <property type="entry name" value="Dimeric alpha+beta barrel"/>
    <property type="match status" value="1"/>
</dbReference>
<dbReference type="STRING" id="1297569.MESS2_1480125"/>
<dbReference type="Gene3D" id="3.30.70.100">
    <property type="match status" value="1"/>
</dbReference>
<sequence length="144" mass="16276">MTFEVHFMTSEVIDQRPARRQTALHEACCSASIQRCFVMTAYAVAHMRQATMGPEIVEYLHKIDGTLEPFGGRFLVHGGDVEVIENEWPGHLIIIEFPDRDHARDWYNSPAYQAILALRTGNSQADVVFVDGVEHPHKATDVLE</sequence>
<comment type="caution">
    <text evidence="2">The sequence shown here is derived from an EMBL/GenBank/DDBJ whole genome shotgun (WGS) entry which is preliminary data.</text>
</comment>
<dbReference type="Pfam" id="PF07045">
    <property type="entry name" value="DUF1330"/>
    <property type="match status" value="1"/>
</dbReference>
<protein>
    <recommendedName>
        <fullName evidence="1">DUF1330 domain-containing protein</fullName>
    </recommendedName>
</protein>
<feature type="domain" description="DUF1330" evidence="1">
    <location>
        <begin position="40"/>
        <end position="133"/>
    </location>
</feature>